<dbReference type="PROSITE" id="PS50111">
    <property type="entry name" value="CHEMOTAXIS_TRANSDUC_2"/>
    <property type="match status" value="1"/>
</dbReference>
<dbReference type="PANTHER" id="PTHR32089:SF112">
    <property type="entry name" value="LYSOZYME-LIKE PROTEIN-RELATED"/>
    <property type="match status" value="1"/>
</dbReference>
<evidence type="ECO:0000256" key="3">
    <source>
        <dbReference type="ARBA" id="ARBA00023224"/>
    </source>
</evidence>
<evidence type="ECO:0000259" key="9">
    <source>
        <dbReference type="PROSITE" id="PS50885"/>
    </source>
</evidence>
<accession>A0A285T7H5</accession>
<evidence type="ECO:0000259" key="7">
    <source>
        <dbReference type="PROSITE" id="PS50111"/>
    </source>
</evidence>
<dbReference type="PROSITE" id="PS50885">
    <property type="entry name" value="HAMP"/>
    <property type="match status" value="1"/>
</dbReference>
<dbReference type="RefSeq" id="WP_208980381.1">
    <property type="nucleotide sequence ID" value="NZ_OBML01000009.1"/>
</dbReference>
<keyword evidence="2" id="KW-0997">Cell inner membrane</keyword>
<dbReference type="InterPro" id="IPR000727">
    <property type="entry name" value="T_SNARE_dom"/>
</dbReference>
<comment type="similarity">
    <text evidence="4">Belongs to the methyl-accepting chemotaxis (MCP) protein family.</text>
</comment>
<dbReference type="EMBL" id="OBML01000009">
    <property type="protein sequence ID" value="SOC17428.1"/>
    <property type="molecule type" value="Genomic_DNA"/>
</dbReference>
<dbReference type="SMART" id="SM00283">
    <property type="entry name" value="MA"/>
    <property type="match status" value="1"/>
</dbReference>
<dbReference type="InterPro" id="IPR004089">
    <property type="entry name" value="MCPsignal_dom"/>
</dbReference>
<dbReference type="STRING" id="538381.GCA_001696535_02285"/>
<evidence type="ECO:0000313" key="10">
    <source>
        <dbReference type="EMBL" id="SOC17428.1"/>
    </source>
</evidence>
<protein>
    <submittedName>
        <fullName evidence="10">Methyl-accepting chemotaxis protein</fullName>
    </submittedName>
</protein>
<dbReference type="AlphaFoldDB" id="A0A285T7H5"/>
<dbReference type="Gene3D" id="1.10.8.500">
    <property type="entry name" value="HAMP domain in histidine kinase"/>
    <property type="match status" value="1"/>
</dbReference>
<dbReference type="GO" id="GO:0006935">
    <property type="term" value="P:chemotaxis"/>
    <property type="evidence" value="ECO:0007669"/>
    <property type="project" value="InterPro"/>
</dbReference>
<dbReference type="Pfam" id="PF00015">
    <property type="entry name" value="MCPsignal"/>
    <property type="match status" value="1"/>
</dbReference>
<dbReference type="SMART" id="SM00304">
    <property type="entry name" value="HAMP"/>
    <property type="match status" value="1"/>
</dbReference>
<keyword evidence="11" id="KW-1185">Reference proteome</keyword>
<dbReference type="PRINTS" id="PR00260">
    <property type="entry name" value="CHEMTRNSDUCR"/>
</dbReference>
<dbReference type="Gene3D" id="1.10.287.950">
    <property type="entry name" value="Methyl-accepting chemotaxis protein"/>
    <property type="match status" value="1"/>
</dbReference>
<evidence type="ECO:0000313" key="11">
    <source>
        <dbReference type="Proteomes" id="UP000219331"/>
    </source>
</evidence>
<dbReference type="PANTHER" id="PTHR32089">
    <property type="entry name" value="METHYL-ACCEPTING CHEMOTAXIS PROTEIN MCPB"/>
    <property type="match status" value="1"/>
</dbReference>
<keyword evidence="3 5" id="KW-0807">Transducer</keyword>
<feature type="transmembrane region" description="Helical" evidence="6">
    <location>
        <begin position="439"/>
        <end position="465"/>
    </location>
</feature>
<feature type="domain" description="T-SNARE coiled-coil homology" evidence="8">
    <location>
        <begin position="707"/>
        <end position="769"/>
    </location>
</feature>
<evidence type="ECO:0000256" key="4">
    <source>
        <dbReference type="ARBA" id="ARBA00029447"/>
    </source>
</evidence>
<reference evidence="10 11" key="1">
    <citation type="submission" date="2017-08" db="EMBL/GenBank/DDBJ databases">
        <authorList>
            <person name="de Groot N.N."/>
        </authorList>
    </citation>
    <scope>NUCLEOTIDE SEQUENCE [LARGE SCALE GENOMIC DNA]</scope>
    <source>
        <strain evidence="10 11">USBA 352</strain>
    </source>
</reference>
<dbReference type="Pfam" id="PF00672">
    <property type="entry name" value="HAMP"/>
    <property type="match status" value="1"/>
</dbReference>
<dbReference type="InterPro" id="IPR004090">
    <property type="entry name" value="Chemotax_Me-accpt_rcpt"/>
</dbReference>
<keyword evidence="2" id="KW-1003">Cell membrane</keyword>
<dbReference type="GO" id="GO:0007165">
    <property type="term" value="P:signal transduction"/>
    <property type="evidence" value="ECO:0007669"/>
    <property type="project" value="UniProtKB-KW"/>
</dbReference>
<dbReference type="Proteomes" id="UP000219331">
    <property type="component" value="Unassembled WGS sequence"/>
</dbReference>
<comment type="subcellular location">
    <subcellularLocation>
        <location evidence="1">Cell inner membrane</location>
        <topology evidence="1">Multi-pass membrane protein</topology>
    </subcellularLocation>
</comment>
<feature type="transmembrane region" description="Helical" evidence="6">
    <location>
        <begin position="21"/>
        <end position="42"/>
    </location>
</feature>
<dbReference type="GO" id="GO:0005886">
    <property type="term" value="C:plasma membrane"/>
    <property type="evidence" value="ECO:0007669"/>
    <property type="project" value="UniProtKB-SubCell"/>
</dbReference>
<dbReference type="CDD" id="cd06225">
    <property type="entry name" value="HAMP"/>
    <property type="match status" value="1"/>
</dbReference>
<evidence type="ECO:0000256" key="6">
    <source>
        <dbReference type="SAM" id="Phobius"/>
    </source>
</evidence>
<evidence type="ECO:0000256" key="5">
    <source>
        <dbReference type="PROSITE-ProRule" id="PRU00284"/>
    </source>
</evidence>
<feature type="domain" description="Methyl-accepting transducer" evidence="7">
    <location>
        <begin position="555"/>
        <end position="791"/>
    </location>
</feature>
<dbReference type="PROSITE" id="PS50192">
    <property type="entry name" value="T_SNARE"/>
    <property type="match status" value="1"/>
</dbReference>
<dbReference type="SUPFAM" id="SSF58104">
    <property type="entry name" value="Methyl-accepting chemotaxis protein (MCP) signaling domain"/>
    <property type="match status" value="1"/>
</dbReference>
<dbReference type="InterPro" id="IPR003660">
    <property type="entry name" value="HAMP_dom"/>
</dbReference>
<proteinExistence type="inferred from homology"/>
<keyword evidence="6" id="KW-0472">Membrane</keyword>
<gene>
    <name evidence="10" type="ORF">SAMN05421512_1095</name>
</gene>
<keyword evidence="6" id="KW-1133">Transmembrane helix</keyword>
<evidence type="ECO:0000256" key="1">
    <source>
        <dbReference type="ARBA" id="ARBA00004429"/>
    </source>
</evidence>
<name>A0A285T7H5_9HYPH</name>
<sequence length="811" mass="85264">MSRLLRLIGNLGFAAKIGGGFAIVLLLAAVLGGVGTMAIGGLTSQMDTSRIATGVVASLQEVSAARESFLQSRKAEDAEKTQAAVSDLAKELEALKASVAGDETASREVSTAIESVSVMRSNFSDVGTETSRQQELNGELAASIARLGELSKQINGDMQIVRRDAKRESLRAAATRRKADDIIRFVVALREEALRTQYMFLRSTTSTADGLLEEAMAEAQKLRDNARALTNARVDGVDQASVELLASRSGELQEQFTQLAATTSFADVHKLRGQVNKTLEDIVSAAKEVQTSAYKAIDAIQQDVQSRDIALIKVDLVSANASDLSRQALAVKSTTLGFLSGFGDTDAEGVMRDISELSFVAGTLAASASQFPEVAEKVQLAQTEIDGYRTSFENMLKSLEAVRTSSQQLAGVTADMRGQITSLASEQAERAASSGAASFWTIAVTLASVVGLGIAVAIVLSLAITRPTRRLTEIMGRLAEGDTDVEIDGTERGDEIGAMSRTVEVFRDNARERARMREEQELEQQAAAARQARVDELIGSFRAQVQELLSSVGDTAAGMEATARDLTRIAGESAGRAEETTQASGAATHNVESVATAAEELAASIAEIARQVGQTTEVVNQASHGTRQTNEKISGLAAAAQKIGEVVTLIQAIAEQTNLLALNATIEAARAGEAGKGFAVVAAEVKELANQTSKATEEIGAQIAAIQGETKEAVEAIAAITQTMQEVDSYTSAIAAAVEQQGAATNEISRNVQNAAEGTTSVTSNMGELANAVAETNASADTVLVASSDVGEKTRQLRAQIDRFLNDVAAA</sequence>
<feature type="domain" description="HAMP" evidence="9">
    <location>
        <begin position="462"/>
        <end position="515"/>
    </location>
</feature>
<evidence type="ECO:0000259" key="8">
    <source>
        <dbReference type="PROSITE" id="PS50192"/>
    </source>
</evidence>
<organism evidence="10 11">
    <name type="scientific">Stappia indica</name>
    <dbReference type="NCBI Taxonomy" id="538381"/>
    <lineage>
        <taxon>Bacteria</taxon>
        <taxon>Pseudomonadati</taxon>
        <taxon>Pseudomonadota</taxon>
        <taxon>Alphaproteobacteria</taxon>
        <taxon>Hyphomicrobiales</taxon>
        <taxon>Stappiaceae</taxon>
        <taxon>Stappia</taxon>
    </lineage>
</organism>
<dbReference type="GO" id="GO:0004888">
    <property type="term" value="F:transmembrane signaling receptor activity"/>
    <property type="evidence" value="ECO:0007669"/>
    <property type="project" value="InterPro"/>
</dbReference>
<keyword evidence="6" id="KW-0812">Transmembrane</keyword>
<evidence type="ECO:0000256" key="2">
    <source>
        <dbReference type="ARBA" id="ARBA00022519"/>
    </source>
</evidence>